<protein>
    <submittedName>
        <fullName evidence="2">Restriction endonuclease</fullName>
    </submittedName>
</protein>
<dbReference type="Proteomes" id="UP000885863">
    <property type="component" value="Unassembled WGS sequence"/>
</dbReference>
<dbReference type="AlphaFoldDB" id="A0A7C0X2T0"/>
<keyword evidence="2" id="KW-0378">Hydrolase</keyword>
<accession>A0A7C0X2T0</accession>
<reference evidence="2" key="1">
    <citation type="journal article" date="2020" name="mSystems">
        <title>Genome- and Community-Level Interaction Insights into Carbon Utilization and Element Cycling Functions of Hydrothermarchaeota in Hydrothermal Sediment.</title>
        <authorList>
            <person name="Zhou Z."/>
            <person name="Liu Y."/>
            <person name="Xu W."/>
            <person name="Pan J."/>
            <person name="Luo Z.H."/>
            <person name="Li M."/>
        </authorList>
    </citation>
    <scope>NUCLEOTIDE SEQUENCE [LARGE SCALE GENOMIC DNA]</scope>
    <source>
        <strain evidence="2">HyVt-185</strain>
    </source>
</reference>
<dbReference type="EMBL" id="DQZR01000139">
    <property type="protein sequence ID" value="HDM36271.1"/>
    <property type="molecule type" value="Genomic_DNA"/>
</dbReference>
<evidence type="ECO:0000313" key="2">
    <source>
        <dbReference type="EMBL" id="HDM36271.1"/>
    </source>
</evidence>
<dbReference type="InterPro" id="IPR016984">
    <property type="entry name" value="UCP031853"/>
</dbReference>
<dbReference type="SUPFAM" id="SSF52980">
    <property type="entry name" value="Restriction endonuclease-like"/>
    <property type="match status" value="1"/>
</dbReference>
<dbReference type="InterPro" id="IPR007560">
    <property type="entry name" value="Restrct_endonuc_IV_Mrr"/>
</dbReference>
<dbReference type="GO" id="GO:0009307">
    <property type="term" value="P:DNA restriction-modification system"/>
    <property type="evidence" value="ECO:0007669"/>
    <property type="project" value="InterPro"/>
</dbReference>
<dbReference type="PIRSF" id="PIRSF031853">
    <property type="entry name" value="UPC031853"/>
    <property type="match status" value="1"/>
</dbReference>
<gene>
    <name evidence="2" type="ORF">ENG09_03325</name>
</gene>
<sequence>MSLWMVRAGKHGEQEAVALNENVVTIGWNELPDLSGVSTKDELEELYWRTYPDAKKMQAVNEIGQIWRFIHEIKKGDLVALPLKTQSAVAIGRVEGDYKYKELAENVKHIRSVKWLKTIARSAFDQDLLYSLGAFMTVCGIKRNNAEERIKVLLEKEATTEPVDTFPEEEVIDIETYAKDQITKYIGRKFKGHNLARLVDAILKAQGYTTKVSSPGPDGGVDILASGGPLGFDHPRICIQVKSSSSPVDVRILRELRGVMSKVKSDQGLLVSWAGFTNRAIQEARDDFFTIRLWDSGDLLDAIFKYYEKFDDELKAELPLKRIWALVLEDE</sequence>
<comment type="caution">
    <text evidence="2">The sequence shown here is derived from an EMBL/GenBank/DDBJ whole genome shotgun (WGS) entry which is preliminary data.</text>
</comment>
<keyword evidence="2" id="KW-0255">Endonuclease</keyword>
<dbReference type="InterPro" id="IPR011335">
    <property type="entry name" value="Restrct_endonuc-II-like"/>
</dbReference>
<dbReference type="GO" id="GO:0015666">
    <property type="term" value="F:restriction endodeoxyribonuclease activity"/>
    <property type="evidence" value="ECO:0007669"/>
    <property type="project" value="TreeGrafter"/>
</dbReference>
<dbReference type="InterPro" id="IPR052906">
    <property type="entry name" value="Type_IV_Methyl-Rstrct_Enzyme"/>
</dbReference>
<dbReference type="GO" id="GO:0003677">
    <property type="term" value="F:DNA binding"/>
    <property type="evidence" value="ECO:0007669"/>
    <property type="project" value="InterPro"/>
</dbReference>
<dbReference type="PANTHER" id="PTHR30015:SF7">
    <property type="entry name" value="TYPE IV METHYL-DIRECTED RESTRICTION ENZYME ECOKMRR"/>
    <property type="match status" value="1"/>
</dbReference>
<feature type="domain" description="Restriction endonuclease type IV Mrr" evidence="1">
    <location>
        <begin position="188"/>
        <end position="302"/>
    </location>
</feature>
<proteinExistence type="predicted"/>
<dbReference type="Pfam" id="PF04471">
    <property type="entry name" value="Mrr_cat"/>
    <property type="match status" value="1"/>
</dbReference>
<evidence type="ECO:0000259" key="1">
    <source>
        <dbReference type="Pfam" id="PF04471"/>
    </source>
</evidence>
<organism evidence="2">
    <name type="scientific">Candidatus Syntropharchaeum butanivorans</name>
    <dbReference type="NCBI Taxonomy" id="1839936"/>
    <lineage>
        <taxon>Archaea</taxon>
        <taxon>Methanobacteriati</taxon>
        <taxon>Methanobacteriota</taxon>
        <taxon>Stenosarchaea group</taxon>
        <taxon>Methanomicrobia</taxon>
        <taxon>Methanosarcinales</taxon>
        <taxon>ANME-2 cluster</taxon>
        <taxon>Candidatus Syntropharchaeum</taxon>
    </lineage>
</organism>
<name>A0A7C0X2T0_9EURY</name>
<dbReference type="Gene3D" id="3.40.1350.10">
    <property type="match status" value="1"/>
</dbReference>
<dbReference type="PANTHER" id="PTHR30015">
    <property type="entry name" value="MRR RESTRICTION SYSTEM PROTEIN"/>
    <property type="match status" value="1"/>
</dbReference>
<dbReference type="InterPro" id="IPR011856">
    <property type="entry name" value="tRNA_endonuc-like_dom_sf"/>
</dbReference>
<keyword evidence="2" id="KW-0540">Nuclease</keyword>